<gene>
    <name evidence="1" type="ORF">CU103_19260</name>
</gene>
<dbReference type="AlphaFoldDB" id="A0A2P7B7N8"/>
<evidence type="ECO:0000313" key="2">
    <source>
        <dbReference type="Proteomes" id="UP000241764"/>
    </source>
</evidence>
<evidence type="ECO:0000313" key="1">
    <source>
        <dbReference type="EMBL" id="PSH62483.1"/>
    </source>
</evidence>
<reference evidence="2" key="1">
    <citation type="submission" date="2017-11" db="EMBL/GenBank/DDBJ databases">
        <authorList>
            <person name="Kuznetsova I."/>
            <person name="Sazanova A."/>
            <person name="Chirak E."/>
            <person name="Safronova V."/>
            <person name="Willems A."/>
        </authorList>
    </citation>
    <scope>NUCLEOTIDE SEQUENCE [LARGE SCALE GENOMIC DNA]</scope>
    <source>
        <strain evidence="2">CCBAU 03422</strain>
    </source>
</reference>
<name>A0A2P7B7N8_9HYPH</name>
<dbReference type="RefSeq" id="WP_106665656.1">
    <property type="nucleotide sequence ID" value="NZ_PGGM01000009.1"/>
</dbReference>
<dbReference type="EMBL" id="PGGM01000009">
    <property type="protein sequence ID" value="PSH62483.1"/>
    <property type="molecule type" value="Genomic_DNA"/>
</dbReference>
<comment type="caution">
    <text evidence="1">The sequence shown here is derived from an EMBL/GenBank/DDBJ whole genome shotgun (WGS) entry which is preliminary data.</text>
</comment>
<organism evidence="1 2">
    <name type="scientific">Phyllobacterium sophorae</name>
    <dbReference type="NCBI Taxonomy" id="1520277"/>
    <lineage>
        <taxon>Bacteria</taxon>
        <taxon>Pseudomonadati</taxon>
        <taxon>Pseudomonadota</taxon>
        <taxon>Alphaproteobacteria</taxon>
        <taxon>Hyphomicrobiales</taxon>
        <taxon>Phyllobacteriaceae</taxon>
        <taxon>Phyllobacterium</taxon>
    </lineage>
</organism>
<dbReference type="Proteomes" id="UP000241764">
    <property type="component" value="Unassembled WGS sequence"/>
</dbReference>
<sequence>MSVAWVGSQPVSLMDAIQNAAKLLASSRCPVFTLDTDVHGTRSAIALAERLGGAYDHGLGETLANEVSLFTNHGGMFTTPGEARRRSSLIVLVGEIPASHHEMLESWAASRPDLGDRNKRLWFHASGSGTVSADTSKLVRKLKAVSLGGDGLSLEGALAVLRAELHGRHVASPLVNVAQFRQALNKSQFPVFVFSGTSGEAAGLVMLQGLIADLNKNGRASSVFLPADDDAWGTALTSLWMTGFPPRTGFSNSLPSYDPVRWDVQRMIREKEADLHVWMSTRGDETPPARGRIALISLSKNETPTAGAAVTISVGKAGVDHDGVTYSSRVGTFRAVAASAPSQLPSISSIVQQLAEALPGRRALPC</sequence>
<keyword evidence="2" id="KW-1185">Reference proteome</keyword>
<proteinExistence type="predicted"/>
<accession>A0A2P7B7N8</accession>
<dbReference type="OrthoDB" id="7914675at2"/>
<protein>
    <submittedName>
        <fullName evidence="1">Tungsten formylmethanofuran dehydrogenase</fullName>
    </submittedName>
</protein>